<protein>
    <submittedName>
        <fullName evidence="2">Uncharacterized protein</fullName>
    </submittedName>
</protein>
<dbReference type="AlphaFoldDB" id="U1PR33"/>
<dbReference type="RefSeq" id="WP_021054287.1">
    <property type="nucleotide sequence ID" value="NZ_KE356561.1"/>
</dbReference>
<dbReference type="EMBL" id="KE356561">
    <property type="protein sequence ID" value="ERG94796.1"/>
    <property type="molecule type" value="Genomic_DNA"/>
</dbReference>
<dbReference type="STRING" id="1238425.J07HQW2_01238"/>
<proteinExistence type="predicted"/>
<organism evidence="2 3">
    <name type="scientific">Haloquadratum walsbyi J07HQW2</name>
    <dbReference type="NCBI Taxonomy" id="1238425"/>
    <lineage>
        <taxon>Archaea</taxon>
        <taxon>Methanobacteriati</taxon>
        <taxon>Methanobacteriota</taxon>
        <taxon>Stenosarchaea group</taxon>
        <taxon>Halobacteria</taxon>
        <taxon>Halobacteriales</taxon>
        <taxon>Haloferacaceae</taxon>
        <taxon>Haloquadratum</taxon>
    </lineage>
</organism>
<accession>U1PR33</accession>
<dbReference type="Proteomes" id="UP000030710">
    <property type="component" value="Unassembled WGS sequence"/>
</dbReference>
<evidence type="ECO:0000313" key="2">
    <source>
        <dbReference type="EMBL" id="ERG94796.1"/>
    </source>
</evidence>
<feature type="region of interest" description="Disordered" evidence="1">
    <location>
        <begin position="34"/>
        <end position="58"/>
    </location>
</feature>
<evidence type="ECO:0000256" key="1">
    <source>
        <dbReference type="SAM" id="MobiDB-lite"/>
    </source>
</evidence>
<gene>
    <name evidence="2" type="ORF">J07HQW2_01238</name>
</gene>
<dbReference type="HOGENOM" id="CLU_2968423_0_0_2"/>
<reference evidence="2 3" key="1">
    <citation type="journal article" date="2013" name="PLoS ONE">
        <title>Assembly-driven community genomics of a hypersaline microbial ecosystem.</title>
        <authorList>
            <person name="Podell S."/>
            <person name="Ugalde J.A."/>
            <person name="Narasingarao P."/>
            <person name="Banfield J.F."/>
            <person name="Heidelberg K.B."/>
            <person name="Allen E.E."/>
        </authorList>
    </citation>
    <scope>NUCLEOTIDE SEQUENCE [LARGE SCALE GENOMIC DNA]</scope>
    <source>
        <strain evidence="3">J07HQW2</strain>
    </source>
</reference>
<name>U1PR33_9EURY</name>
<evidence type="ECO:0000313" key="3">
    <source>
        <dbReference type="Proteomes" id="UP000030710"/>
    </source>
</evidence>
<sequence>MAQRERERPMTDEEIDDIAAAADELGERVVNALEAETGRDAEEFDVDPDDYEFPGSDS</sequence>
<feature type="compositionally biased region" description="Acidic residues" evidence="1">
    <location>
        <begin position="42"/>
        <end position="52"/>
    </location>
</feature>